<reference evidence="8 9" key="1">
    <citation type="journal article" date="2022" name="Syst. Appl. Microbiol.">
        <title>Rhodopirellula aestuarii sp. nov., a novel member of the genus Rhodopirellula isolated from brackish sediments collected in the Tagus River estuary, Portugal.</title>
        <authorList>
            <person name="Vitorino I.R."/>
            <person name="Klimek D."/>
            <person name="Calusinska M."/>
            <person name="Lobo-da-Cunha A."/>
            <person name="Vasconcelos V."/>
            <person name="Lage O.M."/>
        </authorList>
    </citation>
    <scope>NUCLEOTIDE SEQUENCE [LARGE SCALE GENOMIC DNA]</scope>
    <source>
        <strain evidence="8 9">ICT_H3.1</strain>
    </source>
</reference>
<dbReference type="PANTHER" id="PTHR43289:SF6">
    <property type="entry name" value="SERINE_THREONINE-PROTEIN KINASE NEKL-3"/>
    <property type="match status" value="1"/>
</dbReference>
<dbReference type="InterPro" id="IPR017441">
    <property type="entry name" value="Protein_kinase_ATP_BS"/>
</dbReference>
<keyword evidence="6" id="KW-1133">Transmembrane helix</keyword>
<evidence type="ECO:0000313" key="9">
    <source>
        <dbReference type="Proteomes" id="UP001202961"/>
    </source>
</evidence>
<dbReference type="PROSITE" id="PS50011">
    <property type="entry name" value="PROTEIN_KINASE_DOM"/>
    <property type="match status" value="1"/>
</dbReference>
<gene>
    <name evidence="8" type="ORF">NB063_05045</name>
</gene>
<evidence type="ECO:0000313" key="8">
    <source>
        <dbReference type="EMBL" id="MCM2369987.1"/>
    </source>
</evidence>
<keyword evidence="9" id="KW-1185">Reference proteome</keyword>
<dbReference type="PROSITE" id="PS00107">
    <property type="entry name" value="PROTEIN_KINASE_ATP"/>
    <property type="match status" value="1"/>
</dbReference>
<feature type="transmembrane region" description="Helical" evidence="6">
    <location>
        <begin position="796"/>
        <end position="814"/>
    </location>
</feature>
<keyword evidence="4 5" id="KW-0067">ATP-binding</keyword>
<dbReference type="PROSITE" id="PS00108">
    <property type="entry name" value="PROTEIN_KINASE_ST"/>
    <property type="match status" value="1"/>
</dbReference>
<dbReference type="PANTHER" id="PTHR43289">
    <property type="entry name" value="MITOGEN-ACTIVATED PROTEIN KINASE KINASE KINASE 20-RELATED"/>
    <property type="match status" value="1"/>
</dbReference>
<feature type="transmembrane region" description="Helical" evidence="6">
    <location>
        <begin position="908"/>
        <end position="933"/>
    </location>
</feature>
<dbReference type="Pfam" id="PF00069">
    <property type="entry name" value="Pkinase"/>
    <property type="match status" value="1"/>
</dbReference>
<dbReference type="EMBL" id="JAMQBK010000015">
    <property type="protein sequence ID" value="MCM2369987.1"/>
    <property type="molecule type" value="Genomic_DNA"/>
</dbReference>
<keyword evidence="6" id="KW-0812">Transmembrane</keyword>
<dbReference type="CDD" id="cd14014">
    <property type="entry name" value="STKc_PknB_like"/>
    <property type="match status" value="1"/>
</dbReference>
<organism evidence="8 9">
    <name type="scientific">Aporhodopirellula aestuarii</name>
    <dbReference type="NCBI Taxonomy" id="2950107"/>
    <lineage>
        <taxon>Bacteria</taxon>
        <taxon>Pseudomonadati</taxon>
        <taxon>Planctomycetota</taxon>
        <taxon>Planctomycetia</taxon>
        <taxon>Pirellulales</taxon>
        <taxon>Pirellulaceae</taxon>
        <taxon>Aporhodopirellula</taxon>
    </lineage>
</organism>
<keyword evidence="8" id="KW-0723">Serine/threonine-protein kinase</keyword>
<dbReference type="InterPro" id="IPR008271">
    <property type="entry name" value="Ser/Thr_kinase_AS"/>
</dbReference>
<protein>
    <submittedName>
        <fullName evidence="8">Bifunctional serine/threonine protein kinase/MFS transporter</fullName>
    </submittedName>
</protein>
<evidence type="ECO:0000256" key="1">
    <source>
        <dbReference type="ARBA" id="ARBA00022679"/>
    </source>
</evidence>
<feature type="transmembrane region" description="Helical" evidence="6">
    <location>
        <begin position="720"/>
        <end position="741"/>
    </location>
</feature>
<feature type="domain" description="Protein kinase" evidence="7">
    <location>
        <begin position="137"/>
        <end position="398"/>
    </location>
</feature>
<dbReference type="Gene3D" id="1.10.510.10">
    <property type="entry name" value="Transferase(Phosphotransferase) domain 1"/>
    <property type="match status" value="1"/>
</dbReference>
<sequence length="988" mass="109565">MNDREPAVPIGQDDILLLQKIDTICDVFEKAFLLNPDVRLEEFLPDWPHGQLRPLLAQLLELELDHRRQRGDCPEPESYISRFPDFAETISEVFDRCESDAKKSLYSTVEAESNTQIERYHSPSSGLLPGSVIAGRYRIASILGKGAMGEVYRADDLKLGETVALKLLSQDVQAHPARLRMLTNEVRLARTVAHPNVCRVFDIGQSEDSHFLSMEYIDGEDLQSLIRRIGRLPLTKVLELAQQLCSGLAAAHEKGVVHRDLKPANVMIDGRGCAKLTDFGVARKFDGEADSDGLMGTPLYMAPEQYFERQTSPQSDVFALGIIFYEMLTGRHPHHVTSKDDLRQWLSDPVPHAQRETESEEEALIWDTIQWCMQPDPKQRPPGVAAVARRLPGGDPIARAIASGTTPTPQQVVAASNDRMLDPKLAWTVFAVAMVGLLVVAGLWTNLIDKIGLSDSPRALASKARDSLQSLGYNQSPGDEAFGFEIDRDYLRYLTEHQQRWDRVTDPNPPAVRFWYRSSPQALVPRVPDWSGESYLVADTARPAFDTPGMIRLKSDSEGRLLELDVLPTVGMLREGDRGDAASSDFELTEPWERRLLDAAELSNLSDGKLLTERSPELLPSGYADQRKAWELKSSTESHANEEPDLRVEAAAVGQRPVFFRLLGQWDPGSSLSAPNAAGSGTLRVIIILVWFPILVAGGSFFAWRNICRGRSDLRTAKRIARIMFGVALVVCLLKDSHVFSALEFDMLLATLAAALMVMAFVWCSYVALEPDTRRLWPRTLIGWSRLMMGNYRDPVVGRDLLVGAAAGVLVGLMKLLNSLLPLWVGGVSDSFATIVNFSPLMGMRVTLAEMIAAAGFGVLYSFFTQLLFLMLLRVVLRTNLRAGVAYVVFMSLLVASRHHQFWLTMAFTGVEMTLTVTLFMRFGLLAVAVMHFVRLLLKWPMTVDLSWWGADAGLFAVIAIAVLTSLGLYLVLATPTSALTSADSRSG</sequence>
<evidence type="ECO:0000256" key="2">
    <source>
        <dbReference type="ARBA" id="ARBA00022741"/>
    </source>
</evidence>
<dbReference type="InterPro" id="IPR000719">
    <property type="entry name" value="Prot_kinase_dom"/>
</dbReference>
<accession>A0ABT0TZJ5</accession>
<feature type="transmembrane region" description="Helical" evidence="6">
    <location>
        <begin position="879"/>
        <end position="896"/>
    </location>
</feature>
<comment type="caution">
    <text evidence="8">The sequence shown here is derived from an EMBL/GenBank/DDBJ whole genome shotgun (WGS) entry which is preliminary data.</text>
</comment>
<dbReference type="Proteomes" id="UP001202961">
    <property type="component" value="Unassembled WGS sequence"/>
</dbReference>
<feature type="transmembrane region" description="Helical" evidence="6">
    <location>
        <begin position="953"/>
        <end position="973"/>
    </location>
</feature>
<feature type="transmembrane region" description="Helical" evidence="6">
    <location>
        <begin position="747"/>
        <end position="769"/>
    </location>
</feature>
<dbReference type="RefSeq" id="WP_250927655.1">
    <property type="nucleotide sequence ID" value="NZ_JAMQBK010000015.1"/>
</dbReference>
<feature type="binding site" evidence="5">
    <location>
        <position position="166"/>
    </location>
    <ligand>
        <name>ATP</name>
        <dbReference type="ChEBI" id="CHEBI:30616"/>
    </ligand>
</feature>
<dbReference type="SUPFAM" id="SSF56112">
    <property type="entry name" value="Protein kinase-like (PK-like)"/>
    <property type="match status" value="1"/>
</dbReference>
<feature type="transmembrane region" description="Helical" evidence="6">
    <location>
        <begin position="685"/>
        <end position="708"/>
    </location>
</feature>
<keyword evidence="6" id="KW-0472">Membrane</keyword>
<proteinExistence type="predicted"/>
<dbReference type="InterPro" id="IPR011009">
    <property type="entry name" value="Kinase-like_dom_sf"/>
</dbReference>
<evidence type="ECO:0000256" key="3">
    <source>
        <dbReference type="ARBA" id="ARBA00022777"/>
    </source>
</evidence>
<name>A0ABT0TZJ5_9BACT</name>
<dbReference type="GO" id="GO:0004674">
    <property type="term" value="F:protein serine/threonine kinase activity"/>
    <property type="evidence" value="ECO:0007669"/>
    <property type="project" value="UniProtKB-KW"/>
</dbReference>
<evidence type="ECO:0000256" key="4">
    <source>
        <dbReference type="ARBA" id="ARBA00022840"/>
    </source>
</evidence>
<dbReference type="SMART" id="SM00220">
    <property type="entry name" value="S_TKc"/>
    <property type="match status" value="1"/>
</dbReference>
<keyword evidence="2 5" id="KW-0547">Nucleotide-binding</keyword>
<keyword evidence="3 8" id="KW-0418">Kinase</keyword>
<feature type="transmembrane region" description="Helical" evidence="6">
    <location>
        <begin position="851"/>
        <end position="873"/>
    </location>
</feature>
<keyword evidence="1" id="KW-0808">Transferase</keyword>
<dbReference type="Gene3D" id="3.30.200.20">
    <property type="entry name" value="Phosphorylase Kinase, domain 1"/>
    <property type="match status" value="1"/>
</dbReference>
<evidence type="ECO:0000259" key="7">
    <source>
        <dbReference type="PROSITE" id="PS50011"/>
    </source>
</evidence>
<evidence type="ECO:0000256" key="6">
    <source>
        <dbReference type="SAM" id="Phobius"/>
    </source>
</evidence>
<evidence type="ECO:0000256" key="5">
    <source>
        <dbReference type="PROSITE-ProRule" id="PRU10141"/>
    </source>
</evidence>